<dbReference type="PROSITE" id="PS50160">
    <property type="entry name" value="DNA_LIGASE_A3"/>
    <property type="match status" value="1"/>
</dbReference>
<evidence type="ECO:0000259" key="4">
    <source>
        <dbReference type="PROSITE" id="PS50160"/>
    </source>
</evidence>
<dbReference type="PANTHER" id="PTHR45674:SF4">
    <property type="entry name" value="DNA LIGASE 1"/>
    <property type="match status" value="1"/>
</dbReference>
<reference evidence="5 6" key="1">
    <citation type="submission" date="2019-05" db="EMBL/GenBank/DDBJ databases">
        <authorList>
            <person name="Chen C."/>
        </authorList>
    </citation>
    <scope>NUCLEOTIDE SEQUENCE [LARGE SCALE GENOMIC DNA]</scope>
    <source>
        <strain evidence="5 6">HB172198</strain>
    </source>
</reference>
<dbReference type="Gene3D" id="3.30.470.30">
    <property type="entry name" value="DNA ligase/mRNA capping enzyme"/>
    <property type="match status" value="1"/>
</dbReference>
<feature type="domain" description="ATP-dependent DNA ligase family profile" evidence="4">
    <location>
        <begin position="94"/>
        <end position="222"/>
    </location>
</feature>
<dbReference type="Gene3D" id="3.30.1490.70">
    <property type="match status" value="1"/>
</dbReference>
<comment type="similarity">
    <text evidence="1">Belongs to the ATP-dependent DNA ligase family.</text>
</comment>
<keyword evidence="2 5" id="KW-0436">Ligase</keyword>
<sequence>MAPIAVDDIPEGEEWGYQLKWDGVRILALVEHGKVTLMSRKLLDKTALYPEITECLRSGFQQRLLLDGEVIYFDPEQGRPVFQKVLQRERSRVAAAQSPRLTYVLFDLLIDGEEDLRTLPYEQRHARLQELMAKQPGLLLSELFRDGPRLWEWAQERGWEGIVIKRLSAPYREGKKHKDWLKKKIALTVQASSPGIILREGRVASLVVLGEDDAYIGRVSLGLTEPLRRQLLSFAQQHPGPPRWSPSPAAGRKEQIQWLSLPLQLTVTFLEWSQDGMMRHPKLLHLEGLKPE</sequence>
<keyword evidence="6" id="KW-1185">Reference proteome</keyword>
<protein>
    <submittedName>
        <fullName evidence="5">ATP dependent DNA ligase</fullName>
    </submittedName>
</protein>
<evidence type="ECO:0000256" key="3">
    <source>
        <dbReference type="ARBA" id="ARBA00034003"/>
    </source>
</evidence>
<dbReference type="AlphaFoldDB" id="A0A4P8XMN7"/>
<evidence type="ECO:0000313" key="5">
    <source>
        <dbReference type="EMBL" id="QCT04062.1"/>
    </source>
</evidence>
<name>A0A4P8XMN7_9BACL</name>
<dbReference type="GO" id="GO:0005524">
    <property type="term" value="F:ATP binding"/>
    <property type="evidence" value="ECO:0007669"/>
    <property type="project" value="InterPro"/>
</dbReference>
<dbReference type="PANTHER" id="PTHR45674">
    <property type="entry name" value="DNA LIGASE 1/3 FAMILY MEMBER"/>
    <property type="match status" value="1"/>
</dbReference>
<organism evidence="5 6">
    <name type="scientific">Paenibacillus algicola</name>
    <dbReference type="NCBI Taxonomy" id="2565926"/>
    <lineage>
        <taxon>Bacteria</taxon>
        <taxon>Bacillati</taxon>
        <taxon>Bacillota</taxon>
        <taxon>Bacilli</taxon>
        <taxon>Bacillales</taxon>
        <taxon>Paenibacillaceae</taxon>
        <taxon>Paenibacillus</taxon>
    </lineage>
</organism>
<dbReference type="InterPro" id="IPR012310">
    <property type="entry name" value="DNA_ligase_ATP-dep_cent"/>
</dbReference>
<dbReference type="InterPro" id="IPR050191">
    <property type="entry name" value="ATP-dep_DNA_ligase"/>
</dbReference>
<dbReference type="SUPFAM" id="SSF50249">
    <property type="entry name" value="Nucleic acid-binding proteins"/>
    <property type="match status" value="1"/>
</dbReference>
<proteinExistence type="inferred from homology"/>
<evidence type="ECO:0000256" key="1">
    <source>
        <dbReference type="ARBA" id="ARBA00007572"/>
    </source>
</evidence>
<dbReference type="GO" id="GO:0006281">
    <property type="term" value="P:DNA repair"/>
    <property type="evidence" value="ECO:0007669"/>
    <property type="project" value="InterPro"/>
</dbReference>
<gene>
    <name evidence="5" type="ORF">E6C60_3351</name>
</gene>
<dbReference type="GO" id="GO:0003910">
    <property type="term" value="F:DNA ligase (ATP) activity"/>
    <property type="evidence" value="ECO:0007669"/>
    <property type="project" value="UniProtKB-EC"/>
</dbReference>
<dbReference type="InterPro" id="IPR012340">
    <property type="entry name" value="NA-bd_OB-fold"/>
</dbReference>
<evidence type="ECO:0000256" key="2">
    <source>
        <dbReference type="ARBA" id="ARBA00022598"/>
    </source>
</evidence>
<dbReference type="SUPFAM" id="SSF56091">
    <property type="entry name" value="DNA ligase/mRNA capping enzyme, catalytic domain"/>
    <property type="match status" value="1"/>
</dbReference>
<dbReference type="KEGG" id="palo:E6C60_3351"/>
<comment type="catalytic activity">
    <reaction evidence="3">
        <text>ATP + (deoxyribonucleotide)n-3'-hydroxyl + 5'-phospho-(deoxyribonucleotide)m = (deoxyribonucleotide)n+m + AMP + diphosphate.</text>
        <dbReference type="EC" id="6.5.1.1"/>
    </reaction>
</comment>
<evidence type="ECO:0000313" key="6">
    <source>
        <dbReference type="Proteomes" id="UP000300879"/>
    </source>
</evidence>
<dbReference type="GO" id="GO:0006310">
    <property type="term" value="P:DNA recombination"/>
    <property type="evidence" value="ECO:0007669"/>
    <property type="project" value="InterPro"/>
</dbReference>
<dbReference type="Gene3D" id="2.40.50.140">
    <property type="entry name" value="Nucleic acid-binding proteins"/>
    <property type="match status" value="1"/>
</dbReference>
<dbReference type="Pfam" id="PF01068">
    <property type="entry name" value="DNA_ligase_A_M"/>
    <property type="match status" value="1"/>
</dbReference>
<dbReference type="Proteomes" id="UP000300879">
    <property type="component" value="Chromosome"/>
</dbReference>
<accession>A0A4P8XMN7</accession>
<dbReference type="CDD" id="cd07906">
    <property type="entry name" value="Adenylation_DNA_ligase_LigD_LigC"/>
    <property type="match status" value="1"/>
</dbReference>
<dbReference type="EMBL" id="CP040396">
    <property type="protein sequence ID" value="QCT04062.1"/>
    <property type="molecule type" value="Genomic_DNA"/>
</dbReference>